<dbReference type="GO" id="GO:0032955">
    <property type="term" value="P:regulation of division septum assembly"/>
    <property type="evidence" value="ECO:0007669"/>
    <property type="project" value="TreeGrafter"/>
</dbReference>
<evidence type="ECO:0000313" key="3">
    <source>
        <dbReference type="EMBL" id="ORX40906.1"/>
    </source>
</evidence>
<dbReference type="InParanoid" id="A0A1Y1UU05"/>
<feature type="compositionally biased region" description="Polar residues" evidence="1">
    <location>
        <begin position="755"/>
        <end position="773"/>
    </location>
</feature>
<dbReference type="STRING" id="4999.A0A1Y1UU05"/>
<dbReference type="Gene3D" id="1.20.1270.60">
    <property type="entry name" value="Arfaptin homology (AH) domain/BAR domain"/>
    <property type="match status" value="1"/>
</dbReference>
<dbReference type="InterPro" id="IPR051492">
    <property type="entry name" value="Dynamin-Rho_GEF"/>
</dbReference>
<feature type="compositionally biased region" description="Low complexity" evidence="1">
    <location>
        <begin position="51"/>
        <end position="79"/>
    </location>
</feature>
<dbReference type="GO" id="GO:0031991">
    <property type="term" value="P:regulation of actomyosin contractile ring contraction"/>
    <property type="evidence" value="ECO:0007669"/>
    <property type="project" value="TreeGrafter"/>
</dbReference>
<feature type="compositionally biased region" description="Polar residues" evidence="1">
    <location>
        <begin position="178"/>
        <end position="192"/>
    </location>
</feature>
<dbReference type="Pfam" id="PF00621">
    <property type="entry name" value="RhoGEF"/>
    <property type="match status" value="1"/>
</dbReference>
<protein>
    <recommendedName>
        <fullName evidence="2">DH domain-containing protein</fullName>
    </recommendedName>
</protein>
<feature type="region of interest" description="Disordered" evidence="1">
    <location>
        <begin position="693"/>
        <end position="776"/>
    </location>
</feature>
<accession>A0A1Y1UU05</accession>
<feature type="compositionally biased region" description="Basic and acidic residues" evidence="1">
    <location>
        <begin position="553"/>
        <end position="562"/>
    </location>
</feature>
<dbReference type="Proteomes" id="UP000193218">
    <property type="component" value="Unassembled WGS sequence"/>
</dbReference>
<feature type="region of interest" description="Disordered" evidence="1">
    <location>
        <begin position="1491"/>
        <end position="1510"/>
    </location>
</feature>
<feature type="compositionally biased region" description="Polar residues" evidence="1">
    <location>
        <begin position="585"/>
        <end position="603"/>
    </location>
</feature>
<feature type="compositionally biased region" description="Polar residues" evidence="1">
    <location>
        <begin position="291"/>
        <end position="331"/>
    </location>
</feature>
<dbReference type="GeneID" id="33556209"/>
<keyword evidence="4" id="KW-1185">Reference proteome</keyword>
<dbReference type="InterPro" id="IPR000219">
    <property type="entry name" value="DH_dom"/>
</dbReference>
<feature type="compositionally biased region" description="Polar residues" evidence="1">
    <location>
        <begin position="258"/>
        <end position="268"/>
    </location>
</feature>
<dbReference type="RefSeq" id="XP_021874585.1">
    <property type="nucleotide sequence ID" value="XM_022014401.1"/>
</dbReference>
<reference evidence="3 4" key="1">
    <citation type="submission" date="2017-03" db="EMBL/GenBank/DDBJ databases">
        <title>Widespread Adenine N6-methylation of Active Genes in Fungi.</title>
        <authorList>
            <consortium name="DOE Joint Genome Institute"/>
            <person name="Mondo S.J."/>
            <person name="Dannebaum R.O."/>
            <person name="Kuo R.C."/>
            <person name="Louie K.B."/>
            <person name="Bewick A.J."/>
            <person name="Labutti K."/>
            <person name="Haridas S."/>
            <person name="Kuo A."/>
            <person name="Salamov A."/>
            <person name="Ahrendt S.R."/>
            <person name="Lau R."/>
            <person name="Bowen B.P."/>
            <person name="Lipzen A."/>
            <person name="Sullivan W."/>
            <person name="Andreopoulos W.B."/>
            <person name="Clum A."/>
            <person name="Lindquist E."/>
            <person name="Daum C."/>
            <person name="Northen T.R."/>
            <person name="Ramamoorthy G."/>
            <person name="Schmitz R.J."/>
            <person name="Gryganskyi A."/>
            <person name="Culley D."/>
            <person name="Magnuson J."/>
            <person name="James T.Y."/>
            <person name="O'Malley M.A."/>
            <person name="Stajich J.E."/>
            <person name="Spatafora J.W."/>
            <person name="Visel A."/>
            <person name="Grigoriev I.V."/>
        </authorList>
    </citation>
    <scope>NUCLEOTIDE SEQUENCE [LARGE SCALE GENOMIC DNA]</scope>
    <source>
        <strain evidence="3 4">NRRL Y-17943</strain>
    </source>
</reference>
<evidence type="ECO:0000313" key="4">
    <source>
        <dbReference type="Proteomes" id="UP000193218"/>
    </source>
</evidence>
<dbReference type="SMART" id="SM00325">
    <property type="entry name" value="RhoGEF"/>
    <property type="match status" value="1"/>
</dbReference>
<feature type="compositionally biased region" description="Basic and acidic residues" evidence="1">
    <location>
        <begin position="605"/>
        <end position="646"/>
    </location>
</feature>
<feature type="compositionally biased region" description="Low complexity" evidence="1">
    <location>
        <begin position="1452"/>
        <end position="1462"/>
    </location>
</feature>
<feature type="region of interest" description="Disordered" evidence="1">
    <location>
        <begin position="809"/>
        <end position="836"/>
    </location>
</feature>
<feature type="region of interest" description="Disordered" evidence="1">
    <location>
        <begin position="1"/>
        <end position="679"/>
    </location>
</feature>
<dbReference type="GO" id="GO:0005737">
    <property type="term" value="C:cytoplasm"/>
    <property type="evidence" value="ECO:0007669"/>
    <property type="project" value="TreeGrafter"/>
</dbReference>
<feature type="compositionally biased region" description="Basic residues" evidence="1">
    <location>
        <begin position="523"/>
        <end position="534"/>
    </location>
</feature>
<dbReference type="EMBL" id="NBSH01000001">
    <property type="protein sequence ID" value="ORX40906.1"/>
    <property type="molecule type" value="Genomic_DNA"/>
</dbReference>
<feature type="compositionally biased region" description="Low complexity" evidence="1">
    <location>
        <begin position="88"/>
        <end position="103"/>
    </location>
</feature>
<dbReference type="GO" id="GO:0005085">
    <property type="term" value="F:guanyl-nucleotide exchange factor activity"/>
    <property type="evidence" value="ECO:0007669"/>
    <property type="project" value="InterPro"/>
</dbReference>
<feature type="compositionally biased region" description="Low complexity" evidence="1">
    <location>
        <begin position="497"/>
        <end position="517"/>
    </location>
</feature>
<feature type="region of interest" description="Disordered" evidence="1">
    <location>
        <begin position="1382"/>
        <end position="1476"/>
    </location>
</feature>
<organism evidence="3 4">
    <name type="scientific">Kockovaella imperatae</name>
    <dbReference type="NCBI Taxonomy" id="4999"/>
    <lineage>
        <taxon>Eukaryota</taxon>
        <taxon>Fungi</taxon>
        <taxon>Dikarya</taxon>
        <taxon>Basidiomycota</taxon>
        <taxon>Agaricomycotina</taxon>
        <taxon>Tremellomycetes</taxon>
        <taxon>Tremellales</taxon>
        <taxon>Cuniculitremaceae</taxon>
        <taxon>Kockovaella</taxon>
    </lineage>
</organism>
<name>A0A1Y1UU05_9TREE</name>
<dbReference type="PANTHER" id="PTHR22834:SF20">
    <property type="entry name" value="SH3 DOMAIN-CONTAINING PROTEIN"/>
    <property type="match status" value="1"/>
</dbReference>
<dbReference type="SUPFAM" id="SSF48065">
    <property type="entry name" value="DBL homology domain (DH-domain)"/>
    <property type="match status" value="1"/>
</dbReference>
<gene>
    <name evidence="3" type="ORF">BD324DRAFT_612521</name>
</gene>
<evidence type="ECO:0000256" key="1">
    <source>
        <dbReference type="SAM" id="MobiDB-lite"/>
    </source>
</evidence>
<sequence>MSAPASLRETSPLESPSTSLYNTPRNRSSPGLAGSPSRYPRSPGLNAVPGPSSFRHSPSRSARASPEKSSGSSRSSPGRKGSRQLGDSPRVSPSRESSSGIPRVVPSRPDSRSKPPTPAQGSPRTPPGRPSSSSTTLSKSRRSSGQRLGASPQGPRRPSTGAGSPRTSSFPRKGSRPDSWTSDGTLPSSSYQEFGALDSFTPGSFESDGKSRLRHPTASLPPSNIPRLSPSKAPSSYVDHPRKGSPAGTSPKGDSGRILTSASQSSLSIPVHPPTPDMRSPSAMSLIRSETPLTLGSSAPDSQYLVSQRNSVHLSSPSTSPRALQMSTLASDTPYISEDGHTSNTDREGSEDGSRGMRIDIPPRRSSIEPSSPANSIRPSISPRASSRTDPLATGAPYDALLRKDDSDTASFTDGTHRSKSPSVVSVSSISRPAPVPLADRKAPGLAVDPALSRRSIVGVTPPIPAKSPLRSISNQNTPAPPAATESPPIPSPIPDRPSTSATTSSSSVTRASASDTNLPAGRQRRASGQRRGSKFFEMEEGELPKPPSSPRRSLDSPRSSDIRFTSAAYPSIYSVDAGPPVSRLSDSGPSSPWIQTDLSPSIRSVERVLHERDDERAEDLDRRRSSNLDDVWGRKRGSVQEREVVSDALSDLKLPPLPRLLMPDEMPNSGLMSESPATAVSAATIRSMSSTTASIGHPATNADGKAGPKKPVRSPSAPMLGPNQKSKDSSAPSSTALSRTQLSADSRRLLPSAISRSPTAPSLSPKPSTPSGSKRAHLLREIAMTERAYATDLALVRDAYLFRDPTSTPPLLGDPSTSPVSPIHSRQASGSNLNLGEGARTPLSSSRLPLGVDAAINVMGYFGQHPHHAAAGSGSLLSLNPSALASKRSSFISISGASVTAKRLSSNDMRVIFSNIDHLAAGAEEMATALELAVGHDEAASAREGDGGNDTIGEAFISVLPRLRPLYLFYCARHAAATDRLIELQADPAYQAFLKQCWEQIKSKTHAWNLDSMLIKPVQRITKYPLLFDDLLACTTPVHPDYYNIRSAAEMARSLAVEIDEEKRRKDAVAYALGPKKSLSATSPAKESGKAKALKLFRRDKSSAGMSLTNSSSTSTASETNAALEVSEASLSLMKSLAERLEEYEIVVKRMGKEIVFWIAAVKEVLFAEDQLVHAWTRVIRLEDPNVPADRLEAFRVVLKDALTGPWTVLNAEIKAQVMPCLAKLLQAAVNPRRVISRRDAKLSEYSRYVTQRDSRRPIDRMLLISARDFVSLHAQLVHELPTFLDGYARLLDISITAFAHCQARYHHSVNAIFESFKQRWFAIPRRKSASIELSDPPAKPGTGRDIVQGWHQDWSQYNQALDHFNFGQPSRALPTRLASFNGANTLPSNADDKPPSPPKSNSSRARANSLRPSSASQSPQIDGYRRSQMTDTQTKSPRTPGGPPSKSDLSARASRPSSASHLGGDPSRYSFGLPKISSDESGRIFEGLGLSPVKSSTSSTNRATSDPTAYADITLPRARRDGTGLGLGLPSENTEKVISKASPSIARATSKEKVDAAEGWRKEPVLYQCACVADFDIRVWGSKKYRGLRFLSMKVGDLFDVFYEVGRIDELPSFPYPQIGVENDGVLVGRSEDGLIGLLICSFLEPLRDV</sequence>
<evidence type="ECO:0000259" key="2">
    <source>
        <dbReference type="PROSITE" id="PS50010"/>
    </source>
</evidence>
<dbReference type="Gene3D" id="1.20.900.10">
    <property type="entry name" value="Dbl homology (DH) domain"/>
    <property type="match status" value="1"/>
</dbReference>
<feature type="compositionally biased region" description="Polar residues" evidence="1">
    <location>
        <begin position="730"/>
        <end position="745"/>
    </location>
</feature>
<feature type="compositionally biased region" description="Polar residues" evidence="1">
    <location>
        <begin position="1495"/>
        <end position="1509"/>
    </location>
</feature>
<feature type="compositionally biased region" description="Low complexity" evidence="1">
    <location>
        <begin position="421"/>
        <end position="433"/>
    </location>
</feature>
<comment type="caution">
    <text evidence="3">The sequence shown here is derived from an EMBL/GenBank/DDBJ whole genome shotgun (WGS) entry which is preliminary data.</text>
</comment>
<dbReference type="SUPFAM" id="SSF103657">
    <property type="entry name" value="BAR/IMD domain-like"/>
    <property type="match status" value="1"/>
</dbReference>
<dbReference type="PANTHER" id="PTHR22834">
    <property type="entry name" value="NUCLEAR FUSION PROTEIN FUS2"/>
    <property type="match status" value="1"/>
</dbReference>
<dbReference type="PROSITE" id="PS50010">
    <property type="entry name" value="DH_2"/>
    <property type="match status" value="1"/>
</dbReference>
<dbReference type="InterPro" id="IPR027267">
    <property type="entry name" value="AH/BAR_dom_sf"/>
</dbReference>
<feature type="compositionally biased region" description="Polar residues" evidence="1">
    <location>
        <begin position="816"/>
        <end position="835"/>
    </location>
</feature>
<feature type="compositionally biased region" description="Low complexity" evidence="1">
    <location>
        <begin position="1401"/>
        <end position="1418"/>
    </location>
</feature>
<feature type="compositionally biased region" description="Low complexity" evidence="1">
    <location>
        <begin position="650"/>
        <end position="668"/>
    </location>
</feature>
<feature type="compositionally biased region" description="Basic and acidic residues" evidence="1">
    <location>
        <begin position="338"/>
        <end position="367"/>
    </location>
</feature>
<proteinExistence type="predicted"/>
<feature type="compositionally biased region" description="Polar residues" evidence="1">
    <location>
        <begin position="1429"/>
        <end position="1439"/>
    </location>
</feature>
<dbReference type="InterPro" id="IPR035899">
    <property type="entry name" value="DBL_dom_sf"/>
</dbReference>
<feature type="compositionally biased region" description="Low complexity" evidence="1">
    <location>
        <begin position="368"/>
        <end position="388"/>
    </location>
</feature>
<feature type="compositionally biased region" description="Polar residues" evidence="1">
    <location>
        <begin position="161"/>
        <end position="170"/>
    </location>
</feature>
<dbReference type="OrthoDB" id="10256089at2759"/>
<feature type="compositionally biased region" description="Polar residues" evidence="1">
    <location>
        <begin position="8"/>
        <end position="29"/>
    </location>
</feature>
<feature type="domain" description="DH" evidence="2">
    <location>
        <begin position="775"/>
        <end position="1063"/>
    </location>
</feature>